<accession>A0A9E2NRA0</accession>
<reference evidence="2" key="1">
    <citation type="journal article" date="2021" name="PeerJ">
        <title>Extensive microbial diversity within the chicken gut microbiome revealed by metagenomics and culture.</title>
        <authorList>
            <person name="Gilroy R."/>
            <person name="Ravi A."/>
            <person name="Getino M."/>
            <person name="Pursley I."/>
            <person name="Horton D.L."/>
            <person name="Alikhan N.F."/>
            <person name="Baker D."/>
            <person name="Gharbi K."/>
            <person name="Hall N."/>
            <person name="Watson M."/>
            <person name="Adriaenssens E.M."/>
            <person name="Foster-Nyarko E."/>
            <person name="Jarju S."/>
            <person name="Secka A."/>
            <person name="Antonio M."/>
            <person name="Oren A."/>
            <person name="Chaudhuri R.R."/>
            <person name="La Ragione R."/>
            <person name="Hildebrand F."/>
            <person name="Pallen M.J."/>
        </authorList>
    </citation>
    <scope>NUCLEOTIDE SEQUENCE</scope>
    <source>
        <strain evidence="2">742</strain>
    </source>
</reference>
<feature type="domain" description="PilZ" evidence="1">
    <location>
        <begin position="84"/>
        <end position="184"/>
    </location>
</feature>
<dbReference type="Pfam" id="PF07238">
    <property type="entry name" value="PilZ"/>
    <property type="match status" value="1"/>
</dbReference>
<gene>
    <name evidence="2" type="ORF">H9864_07575</name>
</gene>
<comment type="caution">
    <text evidence="2">The sequence shown here is derived from an EMBL/GenBank/DDBJ whole genome shotgun (WGS) entry which is preliminary data.</text>
</comment>
<evidence type="ECO:0000313" key="3">
    <source>
        <dbReference type="Proteomes" id="UP000824178"/>
    </source>
</evidence>
<proteinExistence type="predicted"/>
<sequence>MARKYIIVDSQGNALAHGVGGQVPGSRVWSLQVDEKAADRVMEQAQVALVGKSESTPGMEARVLRREKNEIYLEPIRPLSEDARMNLRVPVRFSSYLYPISGGWKGREPIVSRDLSCGGVAFCCARGLETGEIVEVVVPVTAQPLVVRLKILRAQPAQDGEFFYAGCFVELVREEENMIREAVFSLQIRNNE</sequence>
<name>A0A9E2NRA0_9FIRM</name>
<dbReference type="InterPro" id="IPR009875">
    <property type="entry name" value="PilZ_domain"/>
</dbReference>
<protein>
    <submittedName>
        <fullName evidence="2">PilZ domain-containing protein</fullName>
    </submittedName>
</protein>
<dbReference type="Proteomes" id="UP000824178">
    <property type="component" value="Unassembled WGS sequence"/>
</dbReference>
<dbReference type="EMBL" id="JAHLFH010000159">
    <property type="protein sequence ID" value="MBU3820210.1"/>
    <property type="molecule type" value="Genomic_DNA"/>
</dbReference>
<reference evidence="2" key="2">
    <citation type="submission" date="2021-04" db="EMBL/GenBank/DDBJ databases">
        <authorList>
            <person name="Gilroy R."/>
        </authorList>
    </citation>
    <scope>NUCLEOTIDE SEQUENCE</scope>
    <source>
        <strain evidence="2">742</strain>
    </source>
</reference>
<dbReference type="GO" id="GO:0035438">
    <property type="term" value="F:cyclic-di-GMP binding"/>
    <property type="evidence" value="ECO:0007669"/>
    <property type="project" value="InterPro"/>
</dbReference>
<evidence type="ECO:0000313" key="2">
    <source>
        <dbReference type="EMBL" id="MBU3820210.1"/>
    </source>
</evidence>
<organism evidence="2 3">
    <name type="scientific">Candidatus Faecalibacterium intestinavium</name>
    <dbReference type="NCBI Taxonomy" id="2838580"/>
    <lineage>
        <taxon>Bacteria</taxon>
        <taxon>Bacillati</taxon>
        <taxon>Bacillota</taxon>
        <taxon>Clostridia</taxon>
        <taxon>Eubacteriales</taxon>
        <taxon>Oscillospiraceae</taxon>
        <taxon>Faecalibacterium</taxon>
    </lineage>
</organism>
<evidence type="ECO:0000259" key="1">
    <source>
        <dbReference type="Pfam" id="PF07238"/>
    </source>
</evidence>
<dbReference type="AlphaFoldDB" id="A0A9E2NRA0"/>